<organism evidence="3 4">
    <name type="scientific">Fulvivirga imtechensis AK7</name>
    <dbReference type="NCBI Taxonomy" id="1237149"/>
    <lineage>
        <taxon>Bacteria</taxon>
        <taxon>Pseudomonadati</taxon>
        <taxon>Bacteroidota</taxon>
        <taxon>Cytophagia</taxon>
        <taxon>Cytophagales</taxon>
        <taxon>Fulvivirgaceae</taxon>
        <taxon>Fulvivirga</taxon>
    </lineage>
</organism>
<reference evidence="3 4" key="1">
    <citation type="submission" date="2012-12" db="EMBL/GenBank/DDBJ databases">
        <title>Genome assembly of Fulvivirga imtechensis AK7.</title>
        <authorList>
            <person name="Nupur N."/>
            <person name="Khatri I."/>
            <person name="Kumar R."/>
            <person name="Subramanian S."/>
            <person name="Pinnaka A."/>
        </authorList>
    </citation>
    <scope>NUCLEOTIDE SEQUENCE [LARGE SCALE GENOMIC DNA]</scope>
    <source>
        <strain evidence="3 4">AK7</strain>
    </source>
</reference>
<dbReference type="PATRIC" id="fig|1237149.3.peg.2954"/>
<dbReference type="OrthoDB" id="513408at2"/>
<name>L8JU34_9BACT</name>
<proteinExistence type="predicted"/>
<dbReference type="InterPro" id="IPR015422">
    <property type="entry name" value="PyrdxlP-dep_Trfase_small"/>
</dbReference>
<dbReference type="InterPro" id="IPR000192">
    <property type="entry name" value="Aminotrans_V_dom"/>
</dbReference>
<dbReference type="Gene3D" id="3.90.1150.10">
    <property type="entry name" value="Aspartate Aminotransferase, domain 1"/>
    <property type="match status" value="1"/>
</dbReference>
<dbReference type="SUPFAM" id="SSF53383">
    <property type="entry name" value="PLP-dependent transferases"/>
    <property type="match status" value="1"/>
</dbReference>
<dbReference type="eggNOG" id="COG0520">
    <property type="taxonomic scope" value="Bacteria"/>
</dbReference>
<keyword evidence="4" id="KW-1185">Reference proteome</keyword>
<evidence type="ECO:0000313" key="3">
    <source>
        <dbReference type="EMBL" id="ELR71064.1"/>
    </source>
</evidence>
<gene>
    <name evidence="3" type="ORF">C900_03194</name>
</gene>
<dbReference type="PANTHER" id="PTHR43586:SF15">
    <property type="entry name" value="BLR3095 PROTEIN"/>
    <property type="match status" value="1"/>
</dbReference>
<evidence type="ECO:0000259" key="2">
    <source>
        <dbReference type="Pfam" id="PF00266"/>
    </source>
</evidence>
<dbReference type="PANTHER" id="PTHR43586">
    <property type="entry name" value="CYSTEINE DESULFURASE"/>
    <property type="match status" value="1"/>
</dbReference>
<keyword evidence="1" id="KW-0663">Pyridoxal phosphate</keyword>
<dbReference type="InterPro" id="IPR015421">
    <property type="entry name" value="PyrdxlP-dep_Trfase_major"/>
</dbReference>
<dbReference type="RefSeq" id="WP_009580551.1">
    <property type="nucleotide sequence ID" value="NZ_AMZN01000046.1"/>
</dbReference>
<protein>
    <submittedName>
        <fullName evidence="3">Cysteine desulfurase</fullName>
    </submittedName>
</protein>
<sequence length="388" mass="43728">MEVQQLLKNQSEKFNLPDNQIYLNCAYMSPMLKSVEEAGIAGIRRKRNPASVAPEDFFSETEILRQEFGKLIGTEEYQRIVVIPSVSYGIASVTNNIDIKPGESIITMGEQFPSNYYPWKNLCERSGATLKAIKAPDTFQNRGRLWNQKILDAIDSNTKVVAMAHVHWADGTLFDLKAIREKTHSVGALLVIDGTQSIGALPFDIKEIAPDALICAGYKWLFGPYSIGLAYYGKYFDYGKPIEENWINRADSEDFASLVSYQDAYQPGALRYEVGEHSNFILVPMMLEALKQINAWKPSNIQEYCASITAQALKRLNDSNFIVEDSRYRGEHLFGIRAKAGINQQRLKTLLARENILVSVRGDAVRVAPHLYNTSDDMERLIDGLLQL</sequence>
<dbReference type="Pfam" id="PF00266">
    <property type="entry name" value="Aminotran_5"/>
    <property type="match status" value="1"/>
</dbReference>
<accession>L8JU34</accession>
<evidence type="ECO:0000256" key="1">
    <source>
        <dbReference type="ARBA" id="ARBA00022898"/>
    </source>
</evidence>
<dbReference type="EMBL" id="AMZN01000046">
    <property type="protein sequence ID" value="ELR71064.1"/>
    <property type="molecule type" value="Genomic_DNA"/>
</dbReference>
<evidence type="ECO:0000313" key="4">
    <source>
        <dbReference type="Proteomes" id="UP000011135"/>
    </source>
</evidence>
<comment type="caution">
    <text evidence="3">The sequence shown here is derived from an EMBL/GenBank/DDBJ whole genome shotgun (WGS) entry which is preliminary data.</text>
</comment>
<dbReference type="Gene3D" id="3.40.640.10">
    <property type="entry name" value="Type I PLP-dependent aspartate aminotransferase-like (Major domain)"/>
    <property type="match status" value="1"/>
</dbReference>
<dbReference type="InterPro" id="IPR015424">
    <property type="entry name" value="PyrdxlP-dep_Trfase"/>
</dbReference>
<feature type="domain" description="Aminotransferase class V" evidence="2">
    <location>
        <begin position="57"/>
        <end position="365"/>
    </location>
</feature>
<dbReference type="STRING" id="1237149.C900_03194"/>
<dbReference type="AlphaFoldDB" id="L8JU34"/>
<dbReference type="Proteomes" id="UP000011135">
    <property type="component" value="Unassembled WGS sequence"/>
</dbReference>